<dbReference type="InterPro" id="IPR001245">
    <property type="entry name" value="Ser-Thr/Tyr_kinase_cat_dom"/>
</dbReference>
<name>A0A818TR28_9BILA</name>
<dbReference type="SUPFAM" id="SSF55550">
    <property type="entry name" value="SH2 domain"/>
    <property type="match status" value="1"/>
</dbReference>
<dbReference type="PROSITE" id="PS50011">
    <property type="entry name" value="PROTEIN_KINASE_DOM"/>
    <property type="match status" value="1"/>
</dbReference>
<dbReference type="GO" id="GO:0004672">
    <property type="term" value="F:protein kinase activity"/>
    <property type="evidence" value="ECO:0007669"/>
    <property type="project" value="InterPro"/>
</dbReference>
<dbReference type="GO" id="GO:0005524">
    <property type="term" value="F:ATP binding"/>
    <property type="evidence" value="ECO:0007669"/>
    <property type="project" value="UniProtKB-KW"/>
</dbReference>
<evidence type="ECO:0000256" key="2">
    <source>
        <dbReference type="ARBA" id="ARBA00022840"/>
    </source>
</evidence>
<gene>
    <name evidence="4" type="ORF">KIK155_LOCUS25972</name>
</gene>
<keyword evidence="1" id="KW-0547">Nucleotide-binding</keyword>
<dbReference type="PROSITE" id="PS00109">
    <property type="entry name" value="PROTEIN_KINASE_TYR"/>
    <property type="match status" value="1"/>
</dbReference>
<dbReference type="InterPro" id="IPR011009">
    <property type="entry name" value="Kinase-like_dom_sf"/>
</dbReference>
<proteinExistence type="predicted"/>
<dbReference type="SUPFAM" id="SSF56112">
    <property type="entry name" value="Protein kinase-like (PK-like)"/>
    <property type="match status" value="1"/>
</dbReference>
<dbReference type="InterPro" id="IPR036860">
    <property type="entry name" value="SH2_dom_sf"/>
</dbReference>
<dbReference type="Pfam" id="PF07714">
    <property type="entry name" value="PK_Tyr_Ser-Thr"/>
    <property type="match status" value="1"/>
</dbReference>
<dbReference type="InterPro" id="IPR050198">
    <property type="entry name" value="Non-receptor_tyrosine_kinases"/>
</dbReference>
<reference evidence="4" key="1">
    <citation type="submission" date="2021-02" db="EMBL/GenBank/DDBJ databases">
        <authorList>
            <person name="Nowell W R."/>
        </authorList>
    </citation>
    <scope>NUCLEOTIDE SEQUENCE</scope>
</reference>
<comment type="caution">
    <text evidence="4">The sequence shown here is derived from an EMBL/GenBank/DDBJ whole genome shotgun (WGS) entry which is preliminary data.</text>
</comment>
<organism evidence="4 5">
    <name type="scientific">Rotaria socialis</name>
    <dbReference type="NCBI Taxonomy" id="392032"/>
    <lineage>
        <taxon>Eukaryota</taxon>
        <taxon>Metazoa</taxon>
        <taxon>Spiralia</taxon>
        <taxon>Gnathifera</taxon>
        <taxon>Rotifera</taxon>
        <taxon>Eurotatoria</taxon>
        <taxon>Bdelloidea</taxon>
        <taxon>Philodinida</taxon>
        <taxon>Philodinidae</taxon>
        <taxon>Rotaria</taxon>
    </lineage>
</organism>
<dbReference type="InterPro" id="IPR000719">
    <property type="entry name" value="Prot_kinase_dom"/>
</dbReference>
<dbReference type="AlphaFoldDB" id="A0A818TR28"/>
<sequence length="424" mass="49515">MLFFMSPYIQKISAPDAIRSLLPRPCGTYILRYTTANDDVISLIKINDNSNEASSRDNYIILSIRVDETIYKYYIQHYRLPCIVEKMHENTSQLLDIYNQQQKNSKTSAFTPLQHELILPPEDEDWFLDKRHFLDIDFNRIRKRGAHNQGISTAIWKSDKQNDIKIFIKRFTKDNLYFRHELSLLKDLCHFSIVTLYGQYSDNKFSYLVFENSGESLESYCPLKTRLMKTKMRFISNVGFQISYAMMYLEKKNIVHRDLTASNVLINSFGFIRVADFGHAIKKEEGTNPLGRLQTTNGVNRFQFRFLAPECLPDSKRKGATEKPIVFSQADIYARFSSKSDVWSYGILLIQLMLDDPSMPYPSISDANDLPQYVKEEGKIHPQPSECPMDMYLILKQCWAYEAKNRISFSEIRDRMNALNTIFN</sequence>
<protein>
    <recommendedName>
        <fullName evidence="3">Protein kinase domain-containing protein</fullName>
    </recommendedName>
</protein>
<feature type="domain" description="Protein kinase" evidence="3">
    <location>
        <begin position="138"/>
        <end position="423"/>
    </location>
</feature>
<dbReference type="EMBL" id="CAJNYV010004726">
    <property type="protein sequence ID" value="CAF3690716.1"/>
    <property type="molecule type" value="Genomic_DNA"/>
</dbReference>
<keyword evidence="2" id="KW-0067">ATP-binding</keyword>
<dbReference type="PANTHER" id="PTHR24418">
    <property type="entry name" value="TYROSINE-PROTEIN KINASE"/>
    <property type="match status" value="1"/>
</dbReference>
<dbReference type="InterPro" id="IPR008266">
    <property type="entry name" value="Tyr_kinase_AS"/>
</dbReference>
<evidence type="ECO:0000259" key="3">
    <source>
        <dbReference type="PROSITE" id="PS50011"/>
    </source>
</evidence>
<evidence type="ECO:0000313" key="5">
    <source>
        <dbReference type="Proteomes" id="UP000663865"/>
    </source>
</evidence>
<evidence type="ECO:0000256" key="1">
    <source>
        <dbReference type="ARBA" id="ARBA00022741"/>
    </source>
</evidence>
<dbReference type="Gene3D" id="1.10.510.10">
    <property type="entry name" value="Transferase(Phosphotransferase) domain 1"/>
    <property type="match status" value="1"/>
</dbReference>
<accession>A0A818TR28</accession>
<dbReference type="Proteomes" id="UP000663865">
    <property type="component" value="Unassembled WGS sequence"/>
</dbReference>
<evidence type="ECO:0000313" key="4">
    <source>
        <dbReference type="EMBL" id="CAF3690716.1"/>
    </source>
</evidence>